<dbReference type="GO" id="GO:0016887">
    <property type="term" value="F:ATP hydrolysis activity"/>
    <property type="evidence" value="ECO:0007669"/>
    <property type="project" value="InterPro"/>
</dbReference>
<dbReference type="Proteomes" id="UP000295781">
    <property type="component" value="Chromosome"/>
</dbReference>
<evidence type="ECO:0000259" key="9">
    <source>
        <dbReference type="PROSITE" id="PS50929"/>
    </source>
</evidence>
<keyword evidence="4" id="KW-0067">ATP-binding</keyword>
<dbReference type="PANTHER" id="PTHR24221:SF654">
    <property type="entry name" value="ATP-BINDING CASSETTE SUB-FAMILY B MEMBER 6"/>
    <property type="match status" value="1"/>
</dbReference>
<evidence type="ECO:0000256" key="3">
    <source>
        <dbReference type="ARBA" id="ARBA00022741"/>
    </source>
</evidence>
<dbReference type="SUPFAM" id="SSF90123">
    <property type="entry name" value="ABC transporter transmembrane region"/>
    <property type="match status" value="1"/>
</dbReference>
<evidence type="ECO:0000313" key="10">
    <source>
        <dbReference type="EMBL" id="AUX21614.1"/>
    </source>
</evidence>
<name>A0A4P2PXQ8_SORCE</name>
<dbReference type="CDD" id="cd03228">
    <property type="entry name" value="ABCC_MRP_Like"/>
    <property type="match status" value="1"/>
</dbReference>
<dbReference type="PANTHER" id="PTHR24221">
    <property type="entry name" value="ATP-BINDING CASSETTE SUB-FAMILY B"/>
    <property type="match status" value="1"/>
</dbReference>
<dbReference type="PROSITE" id="PS50929">
    <property type="entry name" value="ABC_TM1F"/>
    <property type="match status" value="1"/>
</dbReference>
<accession>A0A4P2PXQ8</accession>
<dbReference type="PROSITE" id="PS50893">
    <property type="entry name" value="ABC_TRANSPORTER_2"/>
    <property type="match status" value="1"/>
</dbReference>
<proteinExistence type="predicted"/>
<dbReference type="InterPro" id="IPR036640">
    <property type="entry name" value="ABC1_TM_sf"/>
</dbReference>
<reference evidence="10 11" key="1">
    <citation type="submission" date="2015-09" db="EMBL/GenBank/DDBJ databases">
        <title>Sorangium comparison.</title>
        <authorList>
            <person name="Zaburannyi N."/>
            <person name="Bunk B."/>
            <person name="Overmann J."/>
            <person name="Mueller R."/>
        </authorList>
    </citation>
    <scope>NUCLEOTIDE SEQUENCE [LARGE SCALE GENOMIC DNA]</scope>
    <source>
        <strain evidence="10 11">So ceGT47</strain>
    </source>
</reference>
<dbReference type="PROSITE" id="PS00211">
    <property type="entry name" value="ABC_TRANSPORTER_1"/>
    <property type="match status" value="1"/>
</dbReference>
<dbReference type="InterPro" id="IPR011527">
    <property type="entry name" value="ABC1_TM_dom"/>
</dbReference>
<dbReference type="Gene3D" id="3.40.50.300">
    <property type="entry name" value="P-loop containing nucleotide triphosphate hydrolases"/>
    <property type="match status" value="1"/>
</dbReference>
<dbReference type="NCBIfam" id="TIGR01194">
    <property type="entry name" value="cyc_pep_trnsptr"/>
    <property type="match status" value="1"/>
</dbReference>
<keyword evidence="3" id="KW-0547">Nucleotide-binding</keyword>
<evidence type="ECO:0000256" key="1">
    <source>
        <dbReference type="ARBA" id="ARBA00004651"/>
    </source>
</evidence>
<feature type="transmembrane region" description="Helical" evidence="7">
    <location>
        <begin position="14"/>
        <end position="40"/>
    </location>
</feature>
<gene>
    <name evidence="10" type="ORF">SOCEGT47_021000</name>
</gene>
<dbReference type="SMART" id="SM00382">
    <property type="entry name" value="AAA"/>
    <property type="match status" value="1"/>
</dbReference>
<dbReference type="GO" id="GO:0005886">
    <property type="term" value="C:plasma membrane"/>
    <property type="evidence" value="ECO:0007669"/>
    <property type="project" value="UniProtKB-SubCell"/>
</dbReference>
<dbReference type="EMBL" id="CP012670">
    <property type="protein sequence ID" value="AUX21614.1"/>
    <property type="molecule type" value="Genomic_DNA"/>
</dbReference>
<feature type="domain" description="ABC transmembrane type-1" evidence="9">
    <location>
        <begin position="16"/>
        <end position="288"/>
    </location>
</feature>
<dbReference type="SUPFAM" id="SSF52540">
    <property type="entry name" value="P-loop containing nucleoside triphosphate hydrolases"/>
    <property type="match status" value="1"/>
</dbReference>
<dbReference type="InterPro" id="IPR003439">
    <property type="entry name" value="ABC_transporter-like_ATP-bd"/>
</dbReference>
<evidence type="ECO:0000256" key="6">
    <source>
        <dbReference type="ARBA" id="ARBA00023136"/>
    </source>
</evidence>
<dbReference type="InterPro" id="IPR039421">
    <property type="entry name" value="Type_1_exporter"/>
</dbReference>
<feature type="transmembrane region" description="Helical" evidence="7">
    <location>
        <begin position="145"/>
        <end position="164"/>
    </location>
</feature>
<feature type="transmembrane region" description="Helical" evidence="7">
    <location>
        <begin position="238"/>
        <end position="257"/>
    </location>
</feature>
<dbReference type="InterPro" id="IPR027417">
    <property type="entry name" value="P-loop_NTPase"/>
</dbReference>
<protein>
    <submittedName>
        <fullName evidence="10">Cyclic peptide transporter</fullName>
    </submittedName>
</protein>
<dbReference type="InterPro" id="IPR003593">
    <property type="entry name" value="AAA+_ATPase"/>
</dbReference>
<evidence type="ECO:0000313" key="11">
    <source>
        <dbReference type="Proteomes" id="UP000295781"/>
    </source>
</evidence>
<dbReference type="AlphaFoldDB" id="A0A4P2PXQ8"/>
<dbReference type="GO" id="GO:0140359">
    <property type="term" value="F:ABC-type transporter activity"/>
    <property type="evidence" value="ECO:0007669"/>
    <property type="project" value="InterPro"/>
</dbReference>
<feature type="transmembrane region" description="Helical" evidence="7">
    <location>
        <begin position="263"/>
        <end position="286"/>
    </location>
</feature>
<evidence type="ECO:0000259" key="8">
    <source>
        <dbReference type="PROSITE" id="PS50893"/>
    </source>
</evidence>
<keyword evidence="6 7" id="KW-0472">Membrane</keyword>
<sequence length="551" mass="60193">MKLLTFIAGYSRRILVLAIVAGVICGACNTVLLVLINQALQGERGAVMWAFVAVCLLLPFARYHSEILLTRLGQGALLDLRVKICRKLLDAPLRQIEEIGPPRVLTALTDDVPVITAALLQIPIICINLVIVVGGLLYMGYLSPFMLATVLALIVVGVLGYQLPMSRASRHFRRAREATEELMKAFRALTRGVKELKLHARRREAFLATSLEAEAGTVHASNLRGVVALTAANGWGQAMVFTIIGVTLFVLPTFQVASAEALVGYALILLYLMTPMQVLIAAIPALSRAGIAVQRVEDLGRTLAVEAREAEAGAALPGGWTRLELAGVTHAYRSEGKDDSFLLGPIDLSVRRGEMIFLVGGNGSGKTTLAKLITGLYTPESGEIRLDGVPITDRNRHAYRQLFSVVFFDFHLFERLIGLDSPELNERARGYLARLQLDHKVKVEGGVLSTTSLSQGQRKRLALLTAYLEDRPILLCDEWAADQDPVFKDVFYRQILPELRASGKTILVISHDDKYYGLADRVLKMDFGQLVGEQPTAGARADEASAAQAWS</sequence>
<feature type="domain" description="ABC transporter" evidence="8">
    <location>
        <begin position="323"/>
        <end position="549"/>
    </location>
</feature>
<comment type="subcellular location">
    <subcellularLocation>
        <location evidence="1">Cell membrane</location>
        <topology evidence="1">Multi-pass membrane protein</topology>
    </subcellularLocation>
</comment>
<dbReference type="GO" id="GO:0005524">
    <property type="term" value="F:ATP binding"/>
    <property type="evidence" value="ECO:0007669"/>
    <property type="project" value="UniProtKB-KW"/>
</dbReference>
<dbReference type="OrthoDB" id="9760776at2"/>
<organism evidence="10 11">
    <name type="scientific">Sorangium cellulosum</name>
    <name type="common">Polyangium cellulosum</name>
    <dbReference type="NCBI Taxonomy" id="56"/>
    <lineage>
        <taxon>Bacteria</taxon>
        <taxon>Pseudomonadati</taxon>
        <taxon>Myxococcota</taxon>
        <taxon>Polyangia</taxon>
        <taxon>Polyangiales</taxon>
        <taxon>Polyangiaceae</taxon>
        <taxon>Sorangium</taxon>
    </lineage>
</organism>
<feature type="transmembrane region" description="Helical" evidence="7">
    <location>
        <begin position="46"/>
        <end position="63"/>
    </location>
</feature>
<evidence type="ECO:0000256" key="4">
    <source>
        <dbReference type="ARBA" id="ARBA00022840"/>
    </source>
</evidence>
<evidence type="ECO:0000256" key="7">
    <source>
        <dbReference type="SAM" id="Phobius"/>
    </source>
</evidence>
<dbReference type="Pfam" id="PF00005">
    <property type="entry name" value="ABC_tran"/>
    <property type="match status" value="1"/>
</dbReference>
<dbReference type="InterPro" id="IPR017871">
    <property type="entry name" value="ABC_transporter-like_CS"/>
</dbReference>
<feature type="transmembrane region" description="Helical" evidence="7">
    <location>
        <begin position="112"/>
        <end position="139"/>
    </location>
</feature>
<evidence type="ECO:0000256" key="2">
    <source>
        <dbReference type="ARBA" id="ARBA00022692"/>
    </source>
</evidence>
<dbReference type="GO" id="GO:0015833">
    <property type="term" value="P:peptide transport"/>
    <property type="evidence" value="ECO:0007669"/>
    <property type="project" value="InterPro"/>
</dbReference>
<evidence type="ECO:0000256" key="5">
    <source>
        <dbReference type="ARBA" id="ARBA00022989"/>
    </source>
</evidence>
<dbReference type="GO" id="GO:1904680">
    <property type="term" value="F:peptide transmembrane transporter activity"/>
    <property type="evidence" value="ECO:0007669"/>
    <property type="project" value="InterPro"/>
</dbReference>
<keyword evidence="5 7" id="KW-1133">Transmembrane helix</keyword>
<dbReference type="Gene3D" id="1.20.1560.10">
    <property type="entry name" value="ABC transporter type 1, transmembrane domain"/>
    <property type="match status" value="1"/>
</dbReference>
<dbReference type="RefSeq" id="WP_129346913.1">
    <property type="nucleotide sequence ID" value="NZ_CP012670.1"/>
</dbReference>
<keyword evidence="2 7" id="KW-0812">Transmembrane</keyword>
<dbReference type="GO" id="GO:0034040">
    <property type="term" value="F:ATPase-coupled lipid transmembrane transporter activity"/>
    <property type="evidence" value="ECO:0007669"/>
    <property type="project" value="TreeGrafter"/>
</dbReference>
<dbReference type="Pfam" id="PF00664">
    <property type="entry name" value="ABC_membrane"/>
    <property type="match status" value="1"/>
</dbReference>
<dbReference type="InterPro" id="IPR005898">
    <property type="entry name" value="Cyc_pep_transpt_SyrD/YojI"/>
</dbReference>